<evidence type="ECO:0000256" key="1">
    <source>
        <dbReference type="SAM" id="Phobius"/>
    </source>
</evidence>
<feature type="transmembrane region" description="Helical" evidence="1">
    <location>
        <begin position="44"/>
        <end position="64"/>
    </location>
</feature>
<keyword evidence="3" id="KW-0808">Transferase</keyword>
<keyword evidence="1" id="KW-1133">Transmembrane helix</keyword>
<feature type="transmembrane region" description="Helical" evidence="1">
    <location>
        <begin position="288"/>
        <end position="309"/>
    </location>
</feature>
<feature type="transmembrane region" description="Helical" evidence="1">
    <location>
        <begin position="85"/>
        <end position="106"/>
    </location>
</feature>
<proteinExistence type="predicted"/>
<gene>
    <name evidence="3" type="ORF">IQ266_25830</name>
</gene>
<dbReference type="InterPro" id="IPR002656">
    <property type="entry name" value="Acyl_transf_3_dom"/>
</dbReference>
<protein>
    <submittedName>
        <fullName evidence="3">Acyltransferase</fullName>
    </submittedName>
</protein>
<sequence length="375" mass="41646">MRKYQSLQASRGIAASLVVLYHLGKSLAAEKYFAIDAFSIPFSFGRYSVEFFFVLSGFIIWLAHRQEISQPARLMNYLKKRFVRVYPIYWIVFVPVFIIGLAVPALRNGVPDDLLLIAKSLLLIPMDKMVAGGTGSPVLIVAWTLQYEIVFYLFFAALIVNRWLGVGLAGLISWLYFHNAVISPLAFPLSFLAKDYVLLFAMGISVALLCNSDKFKVRNPMLYAIVGTVMFALISLDVVLGSNLLANQIIILYGVASSSIIFGLVNAENAGQTVLGNKWLQTLGDASYSLYLIHFPLISLLCKISLFIGLNRLGFVGALIANVVMFSTCVAVSIAFHLWVEKPFLGMFRSRKPAVTPQETPAKVQKKRVVGVLRR</sequence>
<dbReference type="PANTHER" id="PTHR23028:SF131">
    <property type="entry name" value="BLR2367 PROTEIN"/>
    <property type="match status" value="1"/>
</dbReference>
<keyword evidence="3" id="KW-0012">Acyltransferase</keyword>
<feature type="domain" description="Acyltransferase 3" evidence="2">
    <location>
        <begin position="6"/>
        <end position="336"/>
    </location>
</feature>
<feature type="transmembrane region" description="Helical" evidence="1">
    <location>
        <begin position="126"/>
        <end position="145"/>
    </location>
</feature>
<dbReference type="InterPro" id="IPR050879">
    <property type="entry name" value="Acyltransferase_3"/>
</dbReference>
<feature type="transmembrane region" description="Helical" evidence="1">
    <location>
        <begin position="315"/>
        <end position="340"/>
    </location>
</feature>
<dbReference type="Proteomes" id="UP000625316">
    <property type="component" value="Unassembled WGS sequence"/>
</dbReference>
<keyword evidence="4" id="KW-1185">Reference proteome</keyword>
<organism evidence="3 4">
    <name type="scientific">Romeriopsis navalis LEGE 11480</name>
    <dbReference type="NCBI Taxonomy" id="2777977"/>
    <lineage>
        <taxon>Bacteria</taxon>
        <taxon>Bacillati</taxon>
        <taxon>Cyanobacteriota</taxon>
        <taxon>Cyanophyceae</taxon>
        <taxon>Leptolyngbyales</taxon>
        <taxon>Leptolyngbyaceae</taxon>
        <taxon>Romeriopsis</taxon>
        <taxon>Romeriopsis navalis</taxon>
    </lineage>
</organism>
<feature type="transmembrane region" description="Helical" evidence="1">
    <location>
        <begin position="221"/>
        <end position="240"/>
    </location>
</feature>
<dbReference type="AlphaFoldDB" id="A0A928VR07"/>
<dbReference type="RefSeq" id="WP_264327972.1">
    <property type="nucleotide sequence ID" value="NZ_JADEXQ010000158.1"/>
</dbReference>
<comment type="caution">
    <text evidence="3">The sequence shown here is derived from an EMBL/GenBank/DDBJ whole genome shotgun (WGS) entry which is preliminary data.</text>
</comment>
<keyword evidence="1" id="KW-0472">Membrane</keyword>
<dbReference type="GO" id="GO:0000271">
    <property type="term" value="P:polysaccharide biosynthetic process"/>
    <property type="evidence" value="ECO:0007669"/>
    <property type="project" value="TreeGrafter"/>
</dbReference>
<evidence type="ECO:0000313" key="3">
    <source>
        <dbReference type="EMBL" id="MBE9033163.1"/>
    </source>
</evidence>
<dbReference type="GO" id="GO:0016747">
    <property type="term" value="F:acyltransferase activity, transferring groups other than amino-acyl groups"/>
    <property type="evidence" value="ECO:0007669"/>
    <property type="project" value="InterPro"/>
</dbReference>
<reference evidence="3" key="1">
    <citation type="submission" date="2020-10" db="EMBL/GenBank/DDBJ databases">
        <authorList>
            <person name="Castelo-Branco R."/>
            <person name="Eusebio N."/>
            <person name="Adriana R."/>
            <person name="Vieira A."/>
            <person name="Brugerolle De Fraissinette N."/>
            <person name="Rezende De Castro R."/>
            <person name="Schneider M.P."/>
            <person name="Vasconcelos V."/>
            <person name="Leao P.N."/>
        </authorList>
    </citation>
    <scope>NUCLEOTIDE SEQUENCE</scope>
    <source>
        <strain evidence="3">LEGE 11480</strain>
    </source>
</reference>
<accession>A0A928VR07</accession>
<feature type="transmembrane region" description="Helical" evidence="1">
    <location>
        <begin position="152"/>
        <end position="177"/>
    </location>
</feature>
<keyword evidence="1" id="KW-0812">Transmembrane</keyword>
<dbReference type="GO" id="GO:0016020">
    <property type="term" value="C:membrane"/>
    <property type="evidence" value="ECO:0007669"/>
    <property type="project" value="TreeGrafter"/>
</dbReference>
<name>A0A928VR07_9CYAN</name>
<dbReference type="PANTHER" id="PTHR23028">
    <property type="entry name" value="ACETYLTRANSFERASE"/>
    <property type="match status" value="1"/>
</dbReference>
<dbReference type="EMBL" id="JADEXQ010000158">
    <property type="protein sequence ID" value="MBE9033163.1"/>
    <property type="molecule type" value="Genomic_DNA"/>
</dbReference>
<evidence type="ECO:0000259" key="2">
    <source>
        <dbReference type="Pfam" id="PF01757"/>
    </source>
</evidence>
<feature type="transmembrane region" description="Helical" evidence="1">
    <location>
        <begin position="189"/>
        <end position="209"/>
    </location>
</feature>
<evidence type="ECO:0000313" key="4">
    <source>
        <dbReference type="Proteomes" id="UP000625316"/>
    </source>
</evidence>
<feature type="transmembrane region" description="Helical" evidence="1">
    <location>
        <begin position="246"/>
        <end position="267"/>
    </location>
</feature>
<dbReference type="Pfam" id="PF01757">
    <property type="entry name" value="Acyl_transf_3"/>
    <property type="match status" value="1"/>
</dbReference>